<name>E1Z8W7_CHLVA</name>
<organism evidence="7">
    <name type="scientific">Chlorella variabilis</name>
    <name type="common">Green alga</name>
    <dbReference type="NCBI Taxonomy" id="554065"/>
    <lineage>
        <taxon>Eukaryota</taxon>
        <taxon>Viridiplantae</taxon>
        <taxon>Chlorophyta</taxon>
        <taxon>core chlorophytes</taxon>
        <taxon>Trebouxiophyceae</taxon>
        <taxon>Chlorellales</taxon>
        <taxon>Chlorellaceae</taxon>
        <taxon>Chlorella clade</taxon>
        <taxon>Chlorella</taxon>
    </lineage>
</organism>
<evidence type="ECO:0000313" key="6">
    <source>
        <dbReference type="EMBL" id="EFN57411.1"/>
    </source>
</evidence>
<dbReference type="InterPro" id="IPR053940">
    <property type="entry name" value="UTP25_NTPase-like"/>
</dbReference>
<comment type="subcellular location">
    <subcellularLocation>
        <location evidence="1">Nucleus</location>
        <location evidence="1">Nucleolus</location>
    </subcellularLocation>
</comment>
<evidence type="ECO:0000256" key="1">
    <source>
        <dbReference type="ARBA" id="ARBA00004604"/>
    </source>
</evidence>
<dbReference type="InterPro" id="IPR053939">
    <property type="entry name" value="UTP25_C"/>
</dbReference>
<dbReference type="eggNOG" id="KOG2340">
    <property type="taxonomic scope" value="Eukaryota"/>
</dbReference>
<dbReference type="Pfam" id="PF06862">
    <property type="entry name" value="Utp25_C"/>
    <property type="match status" value="1"/>
</dbReference>
<comment type="similarity">
    <text evidence="2">Belongs to the UTP25 family.</text>
</comment>
<accession>E1Z8W7</accession>
<dbReference type="KEGG" id="cvr:CHLNCDRAFT_142850"/>
<dbReference type="OMA" id="ISPDING"/>
<dbReference type="OrthoDB" id="10264378at2759"/>
<reference evidence="6 7" key="1">
    <citation type="journal article" date="2010" name="Plant Cell">
        <title>The Chlorella variabilis NC64A genome reveals adaptation to photosymbiosis, coevolution with viruses, and cryptic sex.</title>
        <authorList>
            <person name="Blanc G."/>
            <person name="Duncan G."/>
            <person name="Agarkova I."/>
            <person name="Borodovsky M."/>
            <person name="Gurnon J."/>
            <person name="Kuo A."/>
            <person name="Lindquist E."/>
            <person name="Lucas S."/>
            <person name="Pangilinan J."/>
            <person name="Polle J."/>
            <person name="Salamov A."/>
            <person name="Terry A."/>
            <person name="Yamada T."/>
            <person name="Dunigan D.D."/>
            <person name="Grigoriev I.V."/>
            <person name="Claverie J.M."/>
            <person name="Van Etten J.L."/>
        </authorList>
    </citation>
    <scope>NUCLEOTIDE SEQUENCE [LARGE SCALE GENOMIC DNA]</scope>
    <source>
        <strain evidence="6 7">NC64A</strain>
    </source>
</reference>
<gene>
    <name evidence="6" type="ORF">CHLNCDRAFT_142850</name>
</gene>
<dbReference type="GO" id="GO:0019843">
    <property type="term" value="F:rRNA binding"/>
    <property type="evidence" value="ECO:0007669"/>
    <property type="project" value="TreeGrafter"/>
</dbReference>
<dbReference type="PANTHER" id="PTHR12933:SF0">
    <property type="entry name" value="U3 SMALL NUCLEOLAR RNA-ASSOCIATED PROTEIN 25 HOMOLOG"/>
    <property type="match status" value="1"/>
</dbReference>
<dbReference type="GO" id="GO:0032040">
    <property type="term" value="C:small-subunit processome"/>
    <property type="evidence" value="ECO:0007669"/>
    <property type="project" value="TreeGrafter"/>
</dbReference>
<dbReference type="Pfam" id="PF22916">
    <property type="entry name" value="UTP25_NTPase-like"/>
    <property type="match status" value="1"/>
</dbReference>
<dbReference type="AlphaFoldDB" id="E1Z8W7"/>
<evidence type="ECO:0000259" key="4">
    <source>
        <dbReference type="Pfam" id="PF06862"/>
    </source>
</evidence>
<dbReference type="RefSeq" id="XP_005849513.1">
    <property type="nucleotide sequence ID" value="XM_005849451.1"/>
</dbReference>
<keyword evidence="7" id="KW-1185">Reference proteome</keyword>
<dbReference type="InParanoid" id="E1Z8W7"/>
<dbReference type="EMBL" id="GL433839">
    <property type="protein sequence ID" value="EFN57411.1"/>
    <property type="molecule type" value="Genomic_DNA"/>
</dbReference>
<dbReference type="PANTHER" id="PTHR12933">
    <property type="entry name" value="ORF PROTEIN-RELATED"/>
    <property type="match status" value="1"/>
</dbReference>
<evidence type="ECO:0000259" key="5">
    <source>
        <dbReference type="Pfam" id="PF22916"/>
    </source>
</evidence>
<feature type="domain" description="UTP25 NTP hydrolase-like" evidence="5">
    <location>
        <begin position="22"/>
        <end position="116"/>
    </location>
</feature>
<sequence length="359" mass="40014">MTPNRAQRSAVALRGEELGEREAAAVARKPADHRALFGGNTDDHFRLGIKLTRGAVKLFAYFFDSDIVVASPLALATTLAEAGGEGEAAADFLSSVEVVVAERADVMLMHSWAHVATGEGGRGALYRQTVLLSSFASAEMNALLARTCRNHAGRVRVHPSCRGVLSRVIPQARQVFERLPATVAAGPDGCAATDADARFEHFRRSLWPRMRESGRSGGHLIYLPSYFDYVRHAVVRNFLRADMASFLGLCEYTEQPDAARARSYFFDRRKQVLLYTERAQFYNRHRIRGAKHILFYQLPEHAHFYSELLNLMEEGEGGEMPTVTVVFSKVDALRLERVVGTARSAKMLKNRKTSTFLFC</sequence>
<evidence type="ECO:0000256" key="2">
    <source>
        <dbReference type="ARBA" id="ARBA00009223"/>
    </source>
</evidence>
<dbReference type="Proteomes" id="UP000008141">
    <property type="component" value="Unassembled WGS sequence"/>
</dbReference>
<dbReference type="GO" id="GO:0034511">
    <property type="term" value="F:U3 snoRNA binding"/>
    <property type="evidence" value="ECO:0007669"/>
    <property type="project" value="InterPro"/>
</dbReference>
<dbReference type="STRING" id="554065.E1Z8W7"/>
<evidence type="ECO:0000256" key="3">
    <source>
        <dbReference type="ARBA" id="ARBA00023242"/>
    </source>
</evidence>
<dbReference type="GeneID" id="17357175"/>
<feature type="domain" description="UTP25 C-terminal" evidence="4">
    <location>
        <begin position="165"/>
        <end position="357"/>
    </location>
</feature>
<proteinExistence type="inferred from homology"/>
<protein>
    <recommendedName>
        <fullName evidence="8">U3 small nucleolar RNA-associated protein 25</fullName>
    </recommendedName>
</protein>
<keyword evidence="3" id="KW-0539">Nucleus</keyword>
<dbReference type="InterPro" id="IPR010678">
    <property type="entry name" value="UTP25"/>
</dbReference>
<evidence type="ECO:0000313" key="7">
    <source>
        <dbReference type="Proteomes" id="UP000008141"/>
    </source>
</evidence>
<dbReference type="GO" id="GO:0000462">
    <property type="term" value="P:maturation of SSU-rRNA from tricistronic rRNA transcript (SSU-rRNA, 5.8S rRNA, LSU-rRNA)"/>
    <property type="evidence" value="ECO:0007669"/>
    <property type="project" value="TreeGrafter"/>
</dbReference>
<evidence type="ECO:0008006" key="8">
    <source>
        <dbReference type="Google" id="ProtNLM"/>
    </source>
</evidence>